<keyword evidence="2" id="KW-1185">Reference proteome</keyword>
<comment type="caution">
    <text evidence="1">The sequence shown here is derived from an EMBL/GenBank/DDBJ whole genome shotgun (WGS) entry which is preliminary data.</text>
</comment>
<proteinExistence type="predicted"/>
<reference evidence="1" key="1">
    <citation type="submission" date="2023-11" db="EMBL/GenBank/DDBJ databases">
        <authorList>
            <person name="Poullet M."/>
        </authorList>
    </citation>
    <scope>NUCLEOTIDE SEQUENCE</scope>
    <source>
        <strain evidence="1">E1834</strain>
    </source>
</reference>
<evidence type="ECO:0000313" key="2">
    <source>
        <dbReference type="Proteomes" id="UP001497535"/>
    </source>
</evidence>
<gene>
    <name evidence="1" type="ORF">MENTE1834_LOCUS17958</name>
</gene>
<sequence>MGIMSNGHLVVYTFCRMGILSYRYFVGWAFCIFAILSCRHFDDILRLMNFSLDHSVFPNR</sequence>
<name>A0ACB0YYP0_MELEN</name>
<accession>A0ACB0YYP0</accession>
<organism evidence="1 2">
    <name type="scientific">Meloidogyne enterolobii</name>
    <name type="common">Root-knot nematode worm</name>
    <name type="synonym">Meloidogyne mayaguensis</name>
    <dbReference type="NCBI Taxonomy" id="390850"/>
    <lineage>
        <taxon>Eukaryota</taxon>
        <taxon>Metazoa</taxon>
        <taxon>Ecdysozoa</taxon>
        <taxon>Nematoda</taxon>
        <taxon>Chromadorea</taxon>
        <taxon>Rhabditida</taxon>
        <taxon>Tylenchina</taxon>
        <taxon>Tylenchomorpha</taxon>
        <taxon>Tylenchoidea</taxon>
        <taxon>Meloidogynidae</taxon>
        <taxon>Meloidogyninae</taxon>
        <taxon>Meloidogyne</taxon>
    </lineage>
</organism>
<protein>
    <submittedName>
        <fullName evidence="1">Uncharacterized protein</fullName>
    </submittedName>
</protein>
<dbReference type="Proteomes" id="UP001497535">
    <property type="component" value="Unassembled WGS sequence"/>
</dbReference>
<dbReference type="EMBL" id="CAVMJV010000020">
    <property type="protein sequence ID" value="CAK5067863.1"/>
    <property type="molecule type" value="Genomic_DNA"/>
</dbReference>
<evidence type="ECO:0000313" key="1">
    <source>
        <dbReference type="EMBL" id="CAK5067863.1"/>
    </source>
</evidence>